<organism evidence="1 2">
    <name type="scientific">Segatella copri</name>
    <dbReference type="NCBI Taxonomy" id="165179"/>
    <lineage>
        <taxon>Bacteria</taxon>
        <taxon>Pseudomonadati</taxon>
        <taxon>Bacteroidota</taxon>
        <taxon>Bacteroidia</taxon>
        <taxon>Bacteroidales</taxon>
        <taxon>Prevotellaceae</taxon>
        <taxon>Segatella</taxon>
    </lineage>
</organism>
<dbReference type="Proteomes" id="UP000284548">
    <property type="component" value="Unassembled WGS sequence"/>
</dbReference>
<evidence type="ECO:0000313" key="1">
    <source>
        <dbReference type="EMBL" id="RHH85211.1"/>
    </source>
</evidence>
<evidence type="ECO:0000313" key="2">
    <source>
        <dbReference type="Proteomes" id="UP000284548"/>
    </source>
</evidence>
<comment type="caution">
    <text evidence="1">The sequence shown here is derived from an EMBL/GenBank/DDBJ whole genome shotgun (WGS) entry which is preliminary data.</text>
</comment>
<reference evidence="1 2" key="1">
    <citation type="submission" date="2018-08" db="EMBL/GenBank/DDBJ databases">
        <title>A genome reference for cultivated species of the human gut microbiota.</title>
        <authorList>
            <person name="Zou Y."/>
            <person name="Xue W."/>
            <person name="Luo G."/>
        </authorList>
    </citation>
    <scope>NUCLEOTIDE SEQUENCE [LARGE SCALE GENOMIC DNA]</scope>
    <source>
        <strain evidence="1 2">AM16-54</strain>
    </source>
</reference>
<gene>
    <name evidence="1" type="ORF">DW192_00325</name>
</gene>
<name>A0A3R6LHP2_9BACT</name>
<dbReference type="EMBL" id="QRKB01000001">
    <property type="protein sequence ID" value="RHH85211.1"/>
    <property type="molecule type" value="Genomic_DNA"/>
</dbReference>
<dbReference type="RefSeq" id="WP_118253026.1">
    <property type="nucleotide sequence ID" value="NZ_QRKB01000001.1"/>
</dbReference>
<dbReference type="AlphaFoldDB" id="A0A3R6LHP2"/>
<proteinExistence type="predicted"/>
<sequence length="247" mass="28768">MKKKILTLTISKQWFDMIVAGEKTEEYRAVKSYWINRLIQAKYGGSDEYRKVTMHPEFDMLISNSKLKELLEKKTARFIPYTYVRFFCGYAKNRPMIEKKIEGITFGKPKNGLILSFLLLNLSDMKIKNLPKKIYLNICSNEDEVDYNELNGVTFSTEMVGVTDCDTENVPYVNAASLWHDLKEDKPPLKKWVMFRYSGGGVNPTALHYGAMSDDIWVVTRGDGTQRIEVLYECYDKIEWLDFDELK</sequence>
<accession>A0A3R6LHP2</accession>
<evidence type="ECO:0008006" key="3">
    <source>
        <dbReference type="Google" id="ProtNLM"/>
    </source>
</evidence>
<protein>
    <recommendedName>
        <fullName evidence="3">ASCH domain-containing protein</fullName>
    </recommendedName>
</protein>